<protein>
    <submittedName>
        <fullName evidence="1">Uncharacterized protein</fullName>
    </submittedName>
</protein>
<name>A0AAE1WIV8_9LAMI</name>
<dbReference type="AlphaFoldDB" id="A0AAE1WIV8"/>
<evidence type="ECO:0000313" key="2">
    <source>
        <dbReference type="Proteomes" id="UP001289374"/>
    </source>
</evidence>
<proteinExistence type="predicted"/>
<sequence length="223" mass="25225">MKQPEEAEQKDDPKYCKYHHGHAIQDCFVLKKNVMQLARQSKISLEKDFETTNAIIVESGYFDGNKDSCNIAQGDDTTSNGDTLLVKEDSSNVDDCMSRITLTDEDLFLGSKPHNRPLFVTGYVYEQKCFKYCYNGIVKKVLGDRGPYTQAESHFADAKYYIGDDKKGKEVWPAEEPKSYNSQSIRKNDQSTIETEISKGLPLTQIKLKQPSKPTLKGFVPST</sequence>
<organism evidence="1 2">
    <name type="scientific">Sesamum angolense</name>
    <dbReference type="NCBI Taxonomy" id="2727404"/>
    <lineage>
        <taxon>Eukaryota</taxon>
        <taxon>Viridiplantae</taxon>
        <taxon>Streptophyta</taxon>
        <taxon>Embryophyta</taxon>
        <taxon>Tracheophyta</taxon>
        <taxon>Spermatophyta</taxon>
        <taxon>Magnoliopsida</taxon>
        <taxon>eudicotyledons</taxon>
        <taxon>Gunneridae</taxon>
        <taxon>Pentapetalae</taxon>
        <taxon>asterids</taxon>
        <taxon>lamiids</taxon>
        <taxon>Lamiales</taxon>
        <taxon>Pedaliaceae</taxon>
        <taxon>Sesamum</taxon>
    </lineage>
</organism>
<dbReference type="Proteomes" id="UP001289374">
    <property type="component" value="Unassembled WGS sequence"/>
</dbReference>
<accession>A0AAE1WIV8</accession>
<dbReference type="EMBL" id="JACGWL010000010">
    <property type="protein sequence ID" value="KAK4394192.1"/>
    <property type="molecule type" value="Genomic_DNA"/>
</dbReference>
<comment type="caution">
    <text evidence="1">The sequence shown here is derived from an EMBL/GenBank/DDBJ whole genome shotgun (WGS) entry which is preliminary data.</text>
</comment>
<evidence type="ECO:0000313" key="1">
    <source>
        <dbReference type="EMBL" id="KAK4394192.1"/>
    </source>
</evidence>
<reference evidence="1" key="2">
    <citation type="journal article" date="2024" name="Plant">
        <title>Genomic evolution and insights into agronomic trait innovations of Sesamum species.</title>
        <authorList>
            <person name="Miao H."/>
            <person name="Wang L."/>
            <person name="Qu L."/>
            <person name="Liu H."/>
            <person name="Sun Y."/>
            <person name="Le M."/>
            <person name="Wang Q."/>
            <person name="Wei S."/>
            <person name="Zheng Y."/>
            <person name="Lin W."/>
            <person name="Duan Y."/>
            <person name="Cao H."/>
            <person name="Xiong S."/>
            <person name="Wang X."/>
            <person name="Wei L."/>
            <person name="Li C."/>
            <person name="Ma Q."/>
            <person name="Ju M."/>
            <person name="Zhao R."/>
            <person name="Li G."/>
            <person name="Mu C."/>
            <person name="Tian Q."/>
            <person name="Mei H."/>
            <person name="Zhang T."/>
            <person name="Gao T."/>
            <person name="Zhang H."/>
        </authorList>
    </citation>
    <scope>NUCLEOTIDE SEQUENCE</scope>
    <source>
        <strain evidence="1">K16</strain>
    </source>
</reference>
<gene>
    <name evidence="1" type="ORF">Sango_1890000</name>
</gene>
<reference evidence="1" key="1">
    <citation type="submission" date="2020-06" db="EMBL/GenBank/DDBJ databases">
        <authorList>
            <person name="Li T."/>
            <person name="Hu X."/>
            <person name="Zhang T."/>
            <person name="Song X."/>
            <person name="Zhang H."/>
            <person name="Dai N."/>
            <person name="Sheng W."/>
            <person name="Hou X."/>
            <person name="Wei L."/>
        </authorList>
    </citation>
    <scope>NUCLEOTIDE SEQUENCE</scope>
    <source>
        <strain evidence="1">K16</strain>
        <tissue evidence="1">Leaf</tissue>
    </source>
</reference>
<keyword evidence="2" id="KW-1185">Reference proteome</keyword>